<evidence type="ECO:0000313" key="3">
    <source>
        <dbReference type="Proteomes" id="UP001344888"/>
    </source>
</evidence>
<dbReference type="GO" id="GO:0003677">
    <property type="term" value="F:DNA binding"/>
    <property type="evidence" value="ECO:0007669"/>
    <property type="project" value="InterPro"/>
</dbReference>
<dbReference type="InterPro" id="IPR029063">
    <property type="entry name" value="SAM-dependent_MTases_sf"/>
</dbReference>
<dbReference type="InterPro" id="IPR052933">
    <property type="entry name" value="DNA_Protect_Modify"/>
</dbReference>
<organism evidence="2 3">
    <name type="scientific">Metasolibacillus meyeri</name>
    <dbReference type="NCBI Taxonomy" id="1071052"/>
    <lineage>
        <taxon>Bacteria</taxon>
        <taxon>Bacillati</taxon>
        <taxon>Bacillota</taxon>
        <taxon>Bacilli</taxon>
        <taxon>Bacillales</taxon>
        <taxon>Caryophanaceae</taxon>
        <taxon>Metasolibacillus</taxon>
    </lineage>
</organism>
<dbReference type="PIRSF" id="PIRSF026567">
    <property type="entry name" value="Adenine_mtase_bact_prd"/>
    <property type="match status" value="1"/>
</dbReference>
<keyword evidence="2" id="KW-0489">Methyltransferase</keyword>
<feature type="domain" description="DNA methylase adenine-specific" evidence="1">
    <location>
        <begin position="99"/>
        <end position="292"/>
    </location>
</feature>
<gene>
    <name evidence="2" type="ORF">P9B03_17950</name>
</gene>
<dbReference type="RefSeq" id="WP_326124949.1">
    <property type="nucleotide sequence ID" value="NZ_JARSFG010000028.1"/>
</dbReference>
<dbReference type="Proteomes" id="UP001344888">
    <property type="component" value="Unassembled WGS sequence"/>
</dbReference>
<dbReference type="SUPFAM" id="SSF53335">
    <property type="entry name" value="S-adenosyl-L-methionine-dependent methyltransferases"/>
    <property type="match status" value="1"/>
</dbReference>
<proteinExistence type="predicted"/>
<reference evidence="2 3" key="1">
    <citation type="submission" date="2023-03" db="EMBL/GenBank/DDBJ databases">
        <title>Bacillus Genome Sequencing.</title>
        <authorList>
            <person name="Dunlap C."/>
        </authorList>
    </citation>
    <scope>NUCLEOTIDE SEQUENCE [LARGE SCALE GENOMIC DNA]</scope>
    <source>
        <strain evidence="2 3">B-59205</strain>
    </source>
</reference>
<dbReference type="EMBL" id="JARSFG010000028">
    <property type="protein sequence ID" value="MEC1180382.1"/>
    <property type="molecule type" value="Genomic_DNA"/>
</dbReference>
<dbReference type="CDD" id="cd02440">
    <property type="entry name" value="AdoMet_MTases"/>
    <property type="match status" value="1"/>
</dbReference>
<dbReference type="Pfam" id="PF02384">
    <property type="entry name" value="N6_Mtase"/>
    <property type="match status" value="1"/>
</dbReference>
<dbReference type="GO" id="GO:0032259">
    <property type="term" value="P:methylation"/>
    <property type="evidence" value="ECO:0007669"/>
    <property type="project" value="UniProtKB-KW"/>
</dbReference>
<dbReference type="PANTHER" id="PTHR41313:SF1">
    <property type="entry name" value="DNA METHYLASE ADENINE-SPECIFIC DOMAIN-CONTAINING PROTEIN"/>
    <property type="match status" value="1"/>
</dbReference>
<comment type="caution">
    <text evidence="2">The sequence shown here is derived from an EMBL/GenBank/DDBJ whole genome shotgun (WGS) entry which is preliminary data.</text>
</comment>
<dbReference type="InterPro" id="IPR003356">
    <property type="entry name" value="DNA_methylase_A-5"/>
</dbReference>
<dbReference type="InterPro" id="IPR016843">
    <property type="entry name" value="S-AdoMet-dep_Ade-MeTrfase_prd"/>
</dbReference>
<keyword evidence="2" id="KW-0808">Transferase</keyword>
<dbReference type="AlphaFoldDB" id="A0AAW9NRP3"/>
<accession>A0AAW9NRP3</accession>
<protein>
    <submittedName>
        <fullName evidence="2">N-6 DNA methylase</fullName>
    </submittedName>
</protein>
<sequence length="309" mass="35147">MEKFEQIFMHINGEAEKREKEQEQTYLDGLLSALEDTLDGVFSWQVEGATKEDMRKAIQIAILKGMRKGSQPNHQMTPDTLGLLVSYFVEQFFEKELQNRTISVLDLAVGTGNLLYTIMNTQDGKMQATGIEVDELLIRLAAATGDLIEQQVTLYRQDALDNLLVDPVDAIVCDLPVGYYPNEEVALDYELCATEGMGFAHYLFIEQAIRYTKDGGYLFFLIPASLFEGEEAKKLHQYLKANAWIQAVIQLPETLFSAKAHEKSILILQKQHKELRAPREVLLAKVPNMSNKQALAMFFEKVQMWKESK</sequence>
<evidence type="ECO:0000313" key="2">
    <source>
        <dbReference type="EMBL" id="MEC1180382.1"/>
    </source>
</evidence>
<name>A0AAW9NRP3_9BACL</name>
<dbReference type="Gene3D" id="3.40.50.150">
    <property type="entry name" value="Vaccinia Virus protein VP39"/>
    <property type="match status" value="1"/>
</dbReference>
<dbReference type="GO" id="GO:0008170">
    <property type="term" value="F:N-methyltransferase activity"/>
    <property type="evidence" value="ECO:0007669"/>
    <property type="project" value="InterPro"/>
</dbReference>
<evidence type="ECO:0000259" key="1">
    <source>
        <dbReference type="Pfam" id="PF02384"/>
    </source>
</evidence>
<dbReference type="PANTHER" id="PTHR41313">
    <property type="entry name" value="ADENINE-SPECIFIC METHYLTRANSFERASE"/>
    <property type="match status" value="1"/>
</dbReference>
<keyword evidence="3" id="KW-1185">Reference proteome</keyword>